<dbReference type="AlphaFoldDB" id="A0A0A9GDX9"/>
<organism evidence="1">
    <name type="scientific">Arundo donax</name>
    <name type="common">Giant reed</name>
    <name type="synonym">Donax arundinaceus</name>
    <dbReference type="NCBI Taxonomy" id="35708"/>
    <lineage>
        <taxon>Eukaryota</taxon>
        <taxon>Viridiplantae</taxon>
        <taxon>Streptophyta</taxon>
        <taxon>Embryophyta</taxon>
        <taxon>Tracheophyta</taxon>
        <taxon>Spermatophyta</taxon>
        <taxon>Magnoliopsida</taxon>
        <taxon>Liliopsida</taxon>
        <taxon>Poales</taxon>
        <taxon>Poaceae</taxon>
        <taxon>PACMAD clade</taxon>
        <taxon>Arundinoideae</taxon>
        <taxon>Arundineae</taxon>
        <taxon>Arundo</taxon>
    </lineage>
</organism>
<reference evidence="1" key="2">
    <citation type="journal article" date="2015" name="Data Brief">
        <title>Shoot transcriptome of the giant reed, Arundo donax.</title>
        <authorList>
            <person name="Barrero R.A."/>
            <person name="Guerrero F.D."/>
            <person name="Moolhuijzen P."/>
            <person name="Goolsby J.A."/>
            <person name="Tidwell J."/>
            <person name="Bellgard S.E."/>
            <person name="Bellgard M.I."/>
        </authorList>
    </citation>
    <scope>NUCLEOTIDE SEQUENCE</scope>
    <source>
        <tissue evidence="1">Shoot tissue taken approximately 20 cm above the soil surface</tissue>
    </source>
</reference>
<dbReference type="EMBL" id="GBRH01179008">
    <property type="protein sequence ID" value="JAE18888.1"/>
    <property type="molecule type" value="Transcribed_RNA"/>
</dbReference>
<proteinExistence type="predicted"/>
<reference evidence="1" key="1">
    <citation type="submission" date="2014-09" db="EMBL/GenBank/DDBJ databases">
        <authorList>
            <person name="Magalhaes I.L.F."/>
            <person name="Oliveira U."/>
            <person name="Santos F.R."/>
            <person name="Vidigal T.H.D.A."/>
            <person name="Brescovit A.D."/>
            <person name="Santos A.J."/>
        </authorList>
    </citation>
    <scope>NUCLEOTIDE SEQUENCE</scope>
    <source>
        <tissue evidence="1">Shoot tissue taken approximately 20 cm above the soil surface</tissue>
    </source>
</reference>
<evidence type="ECO:0000313" key="1">
    <source>
        <dbReference type="EMBL" id="JAE18888.1"/>
    </source>
</evidence>
<protein>
    <submittedName>
        <fullName evidence="1">Uncharacterized protein</fullName>
    </submittedName>
</protein>
<accession>A0A0A9GDX9</accession>
<sequence length="54" mass="6259">MWVIKCRLKKLLVWEKGAIANELAPLQALNSLEPKVLKLIHGFSFLHFRVKCAR</sequence>
<name>A0A0A9GDX9_ARUDO</name>